<proteinExistence type="predicted"/>
<evidence type="ECO:0008006" key="3">
    <source>
        <dbReference type="Google" id="ProtNLM"/>
    </source>
</evidence>
<name>A0A2T9ZBG2_9FUNG</name>
<dbReference type="Proteomes" id="UP000245609">
    <property type="component" value="Unassembled WGS sequence"/>
</dbReference>
<comment type="caution">
    <text evidence="1">The sequence shown here is derived from an EMBL/GenBank/DDBJ whole genome shotgun (WGS) entry which is preliminary data.</text>
</comment>
<evidence type="ECO:0000313" key="2">
    <source>
        <dbReference type="Proteomes" id="UP000245609"/>
    </source>
</evidence>
<dbReference type="OrthoDB" id="57748at2759"/>
<dbReference type="AlphaFoldDB" id="A0A2T9ZBG2"/>
<dbReference type="InterPro" id="IPR036514">
    <property type="entry name" value="SGNH_hydro_sf"/>
</dbReference>
<dbReference type="EMBL" id="MBFS01000696">
    <property type="protein sequence ID" value="PVV01933.1"/>
    <property type="molecule type" value="Genomic_DNA"/>
</dbReference>
<dbReference type="Gene3D" id="3.40.50.1110">
    <property type="entry name" value="SGNH hydrolase"/>
    <property type="match status" value="1"/>
</dbReference>
<reference evidence="1 2" key="1">
    <citation type="journal article" date="2018" name="MBio">
        <title>Comparative Genomics Reveals the Core Gene Toolbox for the Fungus-Insect Symbiosis.</title>
        <authorList>
            <person name="Wang Y."/>
            <person name="Stata M."/>
            <person name="Wang W."/>
            <person name="Stajich J.E."/>
            <person name="White M.M."/>
            <person name="Moncalvo J.M."/>
        </authorList>
    </citation>
    <scope>NUCLEOTIDE SEQUENCE [LARGE SCALE GENOMIC DNA]</scope>
    <source>
        <strain evidence="1 2">SC-DP-2</strain>
    </source>
</reference>
<evidence type="ECO:0000313" key="1">
    <source>
        <dbReference type="EMBL" id="PVV01933.1"/>
    </source>
</evidence>
<sequence length="185" mass="21625">MNWAIFNKGEFETTSKDWTVTSKKRLFQNVFESSKHSNCDFVIVMVGLQDYIKGDKSITPENTFENIKNIVEALERLEKKVVLCYIPNPDSWDLKKTKKLENCFAHTVNNKIKSEFENSNSVILGPLCDLSNYKYFRSDLYQRTRPYFDQKGHRFFAADLFDILVPTISKYEINLIISPNKPESE</sequence>
<accession>A0A2T9ZBG2</accession>
<gene>
    <name evidence="1" type="ORF">BB560_003629</name>
</gene>
<keyword evidence="2" id="KW-1185">Reference proteome</keyword>
<protein>
    <recommendedName>
        <fullName evidence="3">SGNH hydrolase-type esterase domain-containing protein</fullName>
    </recommendedName>
</protein>
<organism evidence="1 2">
    <name type="scientific">Smittium megazygosporum</name>
    <dbReference type="NCBI Taxonomy" id="133381"/>
    <lineage>
        <taxon>Eukaryota</taxon>
        <taxon>Fungi</taxon>
        <taxon>Fungi incertae sedis</taxon>
        <taxon>Zoopagomycota</taxon>
        <taxon>Kickxellomycotina</taxon>
        <taxon>Harpellomycetes</taxon>
        <taxon>Harpellales</taxon>
        <taxon>Legeriomycetaceae</taxon>
        <taxon>Smittium</taxon>
    </lineage>
</organism>
<dbReference type="SUPFAM" id="SSF52266">
    <property type="entry name" value="SGNH hydrolase"/>
    <property type="match status" value="1"/>
</dbReference>